<evidence type="ECO:0000256" key="1">
    <source>
        <dbReference type="ARBA" id="ARBA00012551"/>
    </source>
</evidence>
<evidence type="ECO:0000259" key="8">
    <source>
        <dbReference type="PROSITE" id="PS50051"/>
    </source>
</evidence>
<keyword evidence="4" id="KW-0378">Hydrolase</keyword>
<organism evidence="9 10">
    <name type="scientific">Biomphalaria pfeifferi</name>
    <name type="common">Bloodfluke planorb</name>
    <name type="synonym">Freshwater snail</name>
    <dbReference type="NCBI Taxonomy" id="112525"/>
    <lineage>
        <taxon>Eukaryota</taxon>
        <taxon>Metazoa</taxon>
        <taxon>Spiralia</taxon>
        <taxon>Lophotrochozoa</taxon>
        <taxon>Mollusca</taxon>
        <taxon>Gastropoda</taxon>
        <taxon>Heterobranchia</taxon>
        <taxon>Euthyneura</taxon>
        <taxon>Panpulmonata</taxon>
        <taxon>Hygrophila</taxon>
        <taxon>Lymnaeoidea</taxon>
        <taxon>Planorbidae</taxon>
        <taxon>Biomphalaria</taxon>
    </lineage>
</organism>
<dbReference type="Proteomes" id="UP001233172">
    <property type="component" value="Unassembled WGS sequence"/>
</dbReference>
<dbReference type="Gene3D" id="2.40.50.140">
    <property type="entry name" value="Nucleic acid-binding proteins"/>
    <property type="match status" value="1"/>
</dbReference>
<keyword evidence="10" id="KW-1185">Reference proteome</keyword>
<keyword evidence="3 7" id="KW-0547">Nucleotide-binding</keyword>
<dbReference type="InterPro" id="IPR003593">
    <property type="entry name" value="AAA+_ATPase"/>
</dbReference>
<dbReference type="GO" id="GO:0016787">
    <property type="term" value="F:hydrolase activity"/>
    <property type="evidence" value="ECO:0007669"/>
    <property type="project" value="UniProtKB-KW"/>
</dbReference>
<evidence type="ECO:0000256" key="2">
    <source>
        <dbReference type="ARBA" id="ARBA00022705"/>
    </source>
</evidence>
<dbReference type="GO" id="GO:0005524">
    <property type="term" value="F:ATP binding"/>
    <property type="evidence" value="ECO:0007669"/>
    <property type="project" value="UniProtKB-KW"/>
</dbReference>
<dbReference type="PANTHER" id="PTHR11630:SF48">
    <property type="entry name" value="DNA HELICASE MCM9"/>
    <property type="match status" value="1"/>
</dbReference>
<comment type="similarity">
    <text evidence="7">Belongs to the MCM family.</text>
</comment>
<evidence type="ECO:0000256" key="3">
    <source>
        <dbReference type="ARBA" id="ARBA00022741"/>
    </source>
</evidence>
<gene>
    <name evidence="9" type="ORF">Bpfe_031388</name>
</gene>
<dbReference type="Gene3D" id="2.20.28.10">
    <property type="match status" value="1"/>
</dbReference>
<dbReference type="GO" id="GO:0006260">
    <property type="term" value="P:DNA replication"/>
    <property type="evidence" value="ECO:0007669"/>
    <property type="project" value="InterPro"/>
</dbReference>
<protein>
    <recommendedName>
        <fullName evidence="1">DNA helicase</fullName>
        <ecNumber evidence="1">3.6.4.12</ecNumber>
    </recommendedName>
</protein>
<dbReference type="InterPro" id="IPR018525">
    <property type="entry name" value="MCM_CS"/>
</dbReference>
<dbReference type="InterPro" id="IPR033762">
    <property type="entry name" value="MCM_OB"/>
</dbReference>
<evidence type="ECO:0000256" key="6">
    <source>
        <dbReference type="ARBA" id="ARBA00023125"/>
    </source>
</evidence>
<keyword evidence="2" id="KW-0235">DNA replication</keyword>
<evidence type="ECO:0000256" key="5">
    <source>
        <dbReference type="ARBA" id="ARBA00022840"/>
    </source>
</evidence>
<dbReference type="EMBL" id="JASAOG010000480">
    <property type="protein sequence ID" value="KAK0039172.1"/>
    <property type="molecule type" value="Genomic_DNA"/>
</dbReference>
<comment type="caution">
    <text evidence="9">The sequence shown here is derived from an EMBL/GenBank/DDBJ whole genome shotgun (WGS) entry which is preliminary data.</text>
</comment>
<dbReference type="InterPro" id="IPR012340">
    <property type="entry name" value="NA-bd_OB-fold"/>
</dbReference>
<dbReference type="SMART" id="SM00382">
    <property type="entry name" value="AAA"/>
    <property type="match status" value="1"/>
</dbReference>
<keyword evidence="4" id="KW-0347">Helicase</keyword>
<sequence>MNEPMNGLRCDAAFDGCCEFFSKPSMMTAREQENEIDLIDLCEKNPELANSIVSSAGNLHKKTFRNIPYALFTDKAFNSRNVNKIVMTGGTVIRAYEVLIKNVTSELVCLKCNAKTHVAGSSEKKKEAMVCEACGSSLLKDKKCFGEVISSQRIRLQDIGNPNSMSETFEVVLEEDLAGKFFPGDKLLVTGVVSMRWRPFRVGEQMGNSIYMHAFAAAKQEEESLGCSFSKTYMSSLEDLSYFQKRAFLISSFAEEIQGLENVKLGILLALVSGAHGADQKSSTRANSHILLVGDPGMGKSHLLKTCAKLVSPSIVTNGVGTTQAGLTTCAVKQGKEWSLEAGALVLADMGVCCIDEFNKLRINEKSGLLEAMEQQTLSIAKAGIVSSLNTRCAVIAATNVRYRYDQEKSISENILITTPLVGRFDLVFGIFDSREPEADALICDKILSRKAESNNKRPETVYWNCSILKSYIAIVRKKPSQIPEELSSILLNYYHGKRKIDGVSEFNTVRMLESLVRLAEAHSKLLNSDVVCEDDVYTAILLLEGALNSAPSKIDLQKIFTDEACYGQAVVHLKAEIKKNMAWMQ</sequence>
<dbReference type="PANTHER" id="PTHR11630">
    <property type="entry name" value="DNA REPLICATION LICENSING FACTOR MCM FAMILY MEMBER"/>
    <property type="match status" value="1"/>
</dbReference>
<feature type="domain" description="MCM C-terminal AAA(+) ATPase" evidence="8">
    <location>
        <begin position="249"/>
        <end position="447"/>
    </location>
</feature>
<evidence type="ECO:0000313" key="9">
    <source>
        <dbReference type="EMBL" id="KAK0039172.1"/>
    </source>
</evidence>
<dbReference type="PRINTS" id="PR01657">
    <property type="entry name" value="MCMFAMILY"/>
</dbReference>
<keyword evidence="5 7" id="KW-0067">ATP-binding</keyword>
<dbReference type="GO" id="GO:0017116">
    <property type="term" value="F:single-stranded DNA helicase activity"/>
    <property type="evidence" value="ECO:0007669"/>
    <property type="project" value="TreeGrafter"/>
</dbReference>
<proteinExistence type="inferred from homology"/>
<name>A0AAD8ANQ7_BIOPF</name>
<accession>A0AAD8ANQ7</accession>
<dbReference type="AlphaFoldDB" id="A0AAD8ANQ7"/>
<reference evidence="9" key="1">
    <citation type="journal article" date="2023" name="PLoS Negl. Trop. Dis.">
        <title>A genome sequence for Biomphalaria pfeifferi, the major vector snail for the human-infecting parasite Schistosoma mansoni.</title>
        <authorList>
            <person name="Bu L."/>
            <person name="Lu L."/>
            <person name="Laidemitt M.R."/>
            <person name="Zhang S.M."/>
            <person name="Mutuku M."/>
            <person name="Mkoji G."/>
            <person name="Steinauer M."/>
            <person name="Loker E.S."/>
        </authorList>
    </citation>
    <scope>NUCLEOTIDE SEQUENCE</scope>
    <source>
        <strain evidence="9">KasaAsao</strain>
    </source>
</reference>
<dbReference type="EC" id="3.6.4.12" evidence="1"/>
<dbReference type="GO" id="GO:0003697">
    <property type="term" value="F:single-stranded DNA binding"/>
    <property type="evidence" value="ECO:0007669"/>
    <property type="project" value="TreeGrafter"/>
</dbReference>
<evidence type="ECO:0000256" key="7">
    <source>
        <dbReference type="RuleBase" id="RU004070"/>
    </source>
</evidence>
<dbReference type="PROSITE" id="PS50051">
    <property type="entry name" value="MCM_2"/>
    <property type="match status" value="1"/>
</dbReference>
<dbReference type="PROSITE" id="PS00847">
    <property type="entry name" value="MCM_1"/>
    <property type="match status" value="1"/>
</dbReference>
<keyword evidence="6 7" id="KW-0238">DNA-binding</keyword>
<dbReference type="SUPFAM" id="SSF52540">
    <property type="entry name" value="P-loop containing nucleoside triphosphate hydrolases"/>
    <property type="match status" value="1"/>
</dbReference>
<dbReference type="InterPro" id="IPR027417">
    <property type="entry name" value="P-loop_NTPase"/>
</dbReference>
<dbReference type="InterPro" id="IPR031327">
    <property type="entry name" value="MCM"/>
</dbReference>
<evidence type="ECO:0000256" key="4">
    <source>
        <dbReference type="ARBA" id="ARBA00022806"/>
    </source>
</evidence>
<dbReference type="Pfam" id="PF17855">
    <property type="entry name" value="MCM_lid"/>
    <property type="match status" value="1"/>
</dbReference>
<dbReference type="SMART" id="SM00350">
    <property type="entry name" value="MCM"/>
    <property type="match status" value="1"/>
</dbReference>
<dbReference type="GO" id="GO:0005634">
    <property type="term" value="C:nucleus"/>
    <property type="evidence" value="ECO:0007669"/>
    <property type="project" value="UniProtKB-SubCell"/>
</dbReference>
<dbReference type="Pfam" id="PF00493">
    <property type="entry name" value="MCM"/>
    <property type="match status" value="1"/>
</dbReference>
<dbReference type="Pfam" id="PF17207">
    <property type="entry name" value="MCM_OB"/>
    <property type="match status" value="1"/>
</dbReference>
<reference evidence="9" key="2">
    <citation type="submission" date="2023-04" db="EMBL/GenBank/DDBJ databases">
        <authorList>
            <person name="Bu L."/>
            <person name="Lu L."/>
            <person name="Laidemitt M.R."/>
            <person name="Zhang S.M."/>
            <person name="Mutuku M."/>
            <person name="Mkoji G."/>
            <person name="Steinauer M."/>
            <person name="Loker E.S."/>
        </authorList>
    </citation>
    <scope>NUCLEOTIDE SEQUENCE</scope>
    <source>
        <strain evidence="9">KasaAsao</strain>
        <tissue evidence="9">Whole Snail</tissue>
    </source>
</reference>
<evidence type="ECO:0000313" key="10">
    <source>
        <dbReference type="Proteomes" id="UP001233172"/>
    </source>
</evidence>
<dbReference type="GO" id="GO:0000724">
    <property type="term" value="P:double-strand break repair via homologous recombination"/>
    <property type="evidence" value="ECO:0007669"/>
    <property type="project" value="TreeGrafter"/>
</dbReference>
<dbReference type="GO" id="GO:0042555">
    <property type="term" value="C:MCM complex"/>
    <property type="evidence" value="ECO:0007669"/>
    <property type="project" value="TreeGrafter"/>
</dbReference>
<dbReference type="InterPro" id="IPR041562">
    <property type="entry name" value="MCM_lid"/>
</dbReference>
<dbReference type="Gene3D" id="3.40.50.300">
    <property type="entry name" value="P-loop containing nucleotide triphosphate hydrolases"/>
    <property type="match status" value="1"/>
</dbReference>
<dbReference type="InterPro" id="IPR001208">
    <property type="entry name" value="MCM_dom"/>
</dbReference>
<dbReference type="SUPFAM" id="SSF50249">
    <property type="entry name" value="Nucleic acid-binding proteins"/>
    <property type="match status" value="1"/>
</dbReference>